<evidence type="ECO:0000256" key="1">
    <source>
        <dbReference type="SAM" id="MobiDB-lite"/>
    </source>
</evidence>
<dbReference type="PROSITE" id="PS51257">
    <property type="entry name" value="PROKAR_LIPOPROTEIN"/>
    <property type="match status" value="1"/>
</dbReference>
<evidence type="ECO:0000313" key="3">
    <source>
        <dbReference type="Proteomes" id="UP000308197"/>
    </source>
</evidence>
<keyword evidence="3" id="KW-1185">Reference proteome</keyword>
<protein>
    <submittedName>
        <fullName evidence="2">Uncharacterized protein</fullName>
    </submittedName>
</protein>
<dbReference type="InParanoid" id="A0A5C3P8H2"/>
<dbReference type="AlphaFoldDB" id="A0A5C3P8H2"/>
<gene>
    <name evidence="2" type="ORF">K466DRAFT_183303</name>
</gene>
<reference evidence="2 3" key="1">
    <citation type="journal article" date="2019" name="Nat. Ecol. Evol.">
        <title>Megaphylogeny resolves global patterns of mushroom evolution.</title>
        <authorList>
            <person name="Varga T."/>
            <person name="Krizsan K."/>
            <person name="Foldi C."/>
            <person name="Dima B."/>
            <person name="Sanchez-Garcia M."/>
            <person name="Sanchez-Ramirez S."/>
            <person name="Szollosi G.J."/>
            <person name="Szarkandi J.G."/>
            <person name="Papp V."/>
            <person name="Albert L."/>
            <person name="Andreopoulos W."/>
            <person name="Angelini C."/>
            <person name="Antonin V."/>
            <person name="Barry K.W."/>
            <person name="Bougher N.L."/>
            <person name="Buchanan P."/>
            <person name="Buyck B."/>
            <person name="Bense V."/>
            <person name="Catcheside P."/>
            <person name="Chovatia M."/>
            <person name="Cooper J."/>
            <person name="Damon W."/>
            <person name="Desjardin D."/>
            <person name="Finy P."/>
            <person name="Geml J."/>
            <person name="Haridas S."/>
            <person name="Hughes K."/>
            <person name="Justo A."/>
            <person name="Karasinski D."/>
            <person name="Kautmanova I."/>
            <person name="Kiss B."/>
            <person name="Kocsube S."/>
            <person name="Kotiranta H."/>
            <person name="LaButti K.M."/>
            <person name="Lechner B.E."/>
            <person name="Liimatainen K."/>
            <person name="Lipzen A."/>
            <person name="Lukacs Z."/>
            <person name="Mihaltcheva S."/>
            <person name="Morgado L.N."/>
            <person name="Niskanen T."/>
            <person name="Noordeloos M.E."/>
            <person name="Ohm R.A."/>
            <person name="Ortiz-Santana B."/>
            <person name="Ovrebo C."/>
            <person name="Racz N."/>
            <person name="Riley R."/>
            <person name="Savchenko A."/>
            <person name="Shiryaev A."/>
            <person name="Soop K."/>
            <person name="Spirin V."/>
            <person name="Szebenyi C."/>
            <person name="Tomsovsky M."/>
            <person name="Tulloss R.E."/>
            <person name="Uehling J."/>
            <person name="Grigoriev I.V."/>
            <person name="Vagvolgyi C."/>
            <person name="Papp T."/>
            <person name="Martin F.M."/>
            <person name="Miettinen O."/>
            <person name="Hibbett D.S."/>
            <person name="Nagy L.G."/>
        </authorList>
    </citation>
    <scope>NUCLEOTIDE SEQUENCE [LARGE SCALE GENOMIC DNA]</scope>
    <source>
        <strain evidence="2 3">HHB13444</strain>
    </source>
</reference>
<proteinExistence type="predicted"/>
<evidence type="ECO:0000313" key="2">
    <source>
        <dbReference type="EMBL" id="TFK85582.1"/>
    </source>
</evidence>
<feature type="compositionally biased region" description="Polar residues" evidence="1">
    <location>
        <begin position="104"/>
        <end position="117"/>
    </location>
</feature>
<organism evidence="2 3">
    <name type="scientific">Polyporus arcularius HHB13444</name>
    <dbReference type="NCBI Taxonomy" id="1314778"/>
    <lineage>
        <taxon>Eukaryota</taxon>
        <taxon>Fungi</taxon>
        <taxon>Dikarya</taxon>
        <taxon>Basidiomycota</taxon>
        <taxon>Agaricomycotina</taxon>
        <taxon>Agaricomycetes</taxon>
        <taxon>Polyporales</taxon>
        <taxon>Polyporaceae</taxon>
        <taxon>Polyporus</taxon>
    </lineage>
</organism>
<sequence length="145" mass="15769">MYHIRLSLCNATGSACRLRTLTRSSCHPDVRIPAMVLDGRSHRLSDIGMVDMVQAGPGIGDVRLPHPIVLRVACHNLPSDILPGCKIEDRAHEHVPLASRGASDATSQRRVATSDSQPYPRCTGLVRLNSSSGSAVWTLWHGSRQ</sequence>
<dbReference type="EMBL" id="ML211244">
    <property type="protein sequence ID" value="TFK85582.1"/>
    <property type="molecule type" value="Genomic_DNA"/>
</dbReference>
<dbReference type="Proteomes" id="UP000308197">
    <property type="component" value="Unassembled WGS sequence"/>
</dbReference>
<name>A0A5C3P8H2_9APHY</name>
<feature type="region of interest" description="Disordered" evidence="1">
    <location>
        <begin position="97"/>
        <end position="117"/>
    </location>
</feature>
<accession>A0A5C3P8H2</accession>